<feature type="transmembrane region" description="Helical" evidence="1">
    <location>
        <begin position="20"/>
        <end position="48"/>
    </location>
</feature>
<keyword evidence="1" id="KW-0472">Membrane</keyword>
<keyword evidence="1" id="KW-0812">Transmembrane</keyword>
<dbReference type="AlphaFoldDB" id="W9DPK3"/>
<comment type="caution">
    <text evidence="2">The sequence shown here is derived from an EMBL/GenBank/DDBJ whole genome shotgun (WGS) entry which is preliminary data.</text>
</comment>
<dbReference type="Pfam" id="PF23960">
    <property type="entry name" value="DUF7289"/>
    <property type="match status" value="1"/>
</dbReference>
<evidence type="ECO:0000256" key="1">
    <source>
        <dbReference type="SAM" id="Phobius"/>
    </source>
</evidence>
<keyword evidence="3" id="KW-1185">Reference proteome</keyword>
<proteinExistence type="predicted"/>
<dbReference type="EMBL" id="AZAJ01000001">
    <property type="protein sequence ID" value="ETA68269.1"/>
    <property type="molecule type" value="Genomic_DNA"/>
</dbReference>
<sequence length="264" mass="29410">MRAKRSVGMKRRNLESDDAVSELVDFSIILSIILLATAIIVVAGYPLIQHLQENQHSENIVQSFQVLAPNINKVVKGSAPSQSIELKMYGGSLSVTSVSYMEINMKVWNASNGSYDTETFAKHIGTIENNYKDTYVCYENTGIWSKYQNGHSLMKLEPLFSFSDNVLLIPCSSLSGSSSLSGTGLVSVTANGGRRTIERYYNVSQVNISIKSDYFEAWEKYLNESMEMPVENVDRTNSTVSTSRDYPSNIDVFIVEAPMHITIN</sequence>
<evidence type="ECO:0000313" key="2">
    <source>
        <dbReference type="EMBL" id="ETA68269.1"/>
    </source>
</evidence>
<gene>
    <name evidence="2" type="ORF">MettiDRAFT_1727</name>
</gene>
<accession>W9DPK3</accession>
<name>W9DPK3_METTI</name>
<evidence type="ECO:0008006" key="4">
    <source>
        <dbReference type="Google" id="ProtNLM"/>
    </source>
</evidence>
<evidence type="ECO:0000313" key="3">
    <source>
        <dbReference type="Proteomes" id="UP000019483"/>
    </source>
</evidence>
<protein>
    <recommendedName>
        <fullName evidence="4">Archaeal flagellin-like protein</fullName>
    </recommendedName>
</protein>
<dbReference type="Proteomes" id="UP000019483">
    <property type="component" value="Unassembled WGS sequence"/>
</dbReference>
<keyword evidence="1" id="KW-1133">Transmembrane helix</keyword>
<organism evidence="2 3">
    <name type="scientific">Methanolobus tindarius DSM 2278</name>
    <dbReference type="NCBI Taxonomy" id="1090322"/>
    <lineage>
        <taxon>Archaea</taxon>
        <taxon>Methanobacteriati</taxon>
        <taxon>Methanobacteriota</taxon>
        <taxon>Stenosarchaea group</taxon>
        <taxon>Methanomicrobia</taxon>
        <taxon>Methanosarcinales</taxon>
        <taxon>Methanosarcinaceae</taxon>
        <taxon>Methanolobus</taxon>
    </lineage>
</organism>
<reference evidence="2 3" key="1">
    <citation type="submission" date="2013-08" db="EMBL/GenBank/DDBJ databases">
        <authorList>
            <consortium name="DOE Joint Genome Institute"/>
            <person name="Eisen J."/>
            <person name="Huntemann M."/>
            <person name="Han J."/>
            <person name="Chen A."/>
            <person name="Kyrpides N."/>
            <person name="Mavromatis K."/>
            <person name="Markowitz V."/>
            <person name="Palaniappan K."/>
            <person name="Ivanova N."/>
            <person name="Schaumberg A."/>
            <person name="Pati A."/>
            <person name="Liolios K."/>
            <person name="Nordberg H.P."/>
            <person name="Cantor M.N."/>
            <person name="Hua S.X."/>
            <person name="Woyke T."/>
        </authorList>
    </citation>
    <scope>NUCLEOTIDE SEQUENCE [LARGE SCALE GENOMIC DNA]</scope>
    <source>
        <strain evidence="2 3">DSM 2278</strain>
    </source>
</reference>
<dbReference type="InterPro" id="IPR055713">
    <property type="entry name" value="DUF7289"/>
</dbReference>
<dbReference type="STRING" id="1090322.MettiDRAFT_1727"/>